<proteinExistence type="predicted"/>
<gene>
    <name evidence="1" type="ORF">B6N60_01264</name>
</gene>
<evidence type="ECO:0000313" key="1">
    <source>
        <dbReference type="EMBL" id="QXE22581.1"/>
    </source>
</evidence>
<protein>
    <submittedName>
        <fullName evidence="1">Uncharacterized protein</fullName>
    </submittedName>
</protein>
<sequence length="38" mass="4198">MLADVVNNGIDFNLSFTFSLHFSLVLPFPSTQTPAKNN</sequence>
<keyword evidence="2" id="KW-1185">Reference proteome</keyword>
<evidence type="ECO:0000313" key="2">
    <source>
        <dbReference type="Proteomes" id="UP000683511"/>
    </source>
</evidence>
<dbReference type="EMBL" id="CP021056">
    <property type="protein sequence ID" value="QXE22581.1"/>
    <property type="molecule type" value="Genomic_DNA"/>
</dbReference>
<dbReference type="AlphaFoldDB" id="A0A975T5F9"/>
<organism evidence="1 2">
    <name type="scientific">Richelia sinica FACHB-800</name>
    <dbReference type="NCBI Taxonomy" id="1357546"/>
    <lineage>
        <taxon>Bacteria</taxon>
        <taxon>Bacillati</taxon>
        <taxon>Cyanobacteriota</taxon>
        <taxon>Cyanophyceae</taxon>
        <taxon>Nostocales</taxon>
        <taxon>Nostocaceae</taxon>
        <taxon>Richelia</taxon>
    </lineage>
</organism>
<name>A0A975T5F9_9NOST</name>
<dbReference type="KEGG" id="rsin:B6N60_01264"/>
<dbReference type="Proteomes" id="UP000683511">
    <property type="component" value="Chromosome"/>
</dbReference>
<reference evidence="1" key="1">
    <citation type="submission" date="2017-04" db="EMBL/GenBank/DDBJ databases">
        <title>Genome deletions in a multicellular cyanobacterial endosymbiont for morphological adaptation in marine diatoms.</title>
        <authorList>
            <person name="Wang Y."/>
            <person name="Gao H."/>
            <person name="Li R."/>
            <person name="Xu X."/>
        </authorList>
    </citation>
    <scope>NUCLEOTIDE SEQUENCE</scope>
    <source>
        <strain evidence="1">FACHB 800</strain>
    </source>
</reference>
<accession>A0A975T5F9</accession>